<dbReference type="PANTHER" id="PTHR48090">
    <property type="entry name" value="UNDECAPRENYL-PHOSPHATE 4-DEOXY-4-FORMAMIDO-L-ARABINOSE TRANSFERASE-RELATED"/>
    <property type="match status" value="1"/>
</dbReference>
<dbReference type="CDD" id="cd04179">
    <property type="entry name" value="DPM_DPG-synthase_like"/>
    <property type="match status" value="1"/>
</dbReference>
<dbReference type="Pfam" id="PF00535">
    <property type="entry name" value="Glycos_transf_2"/>
    <property type="match status" value="1"/>
</dbReference>
<keyword evidence="3" id="KW-0328">Glycosyltransferase</keyword>
<accession>A0A1H5S506</accession>
<dbReference type="EMBL" id="FNUK01000002">
    <property type="protein sequence ID" value="SEF45550.1"/>
    <property type="molecule type" value="Genomic_DNA"/>
</dbReference>
<dbReference type="OrthoDB" id="9810303at2"/>
<evidence type="ECO:0000256" key="6">
    <source>
        <dbReference type="ARBA" id="ARBA00039022"/>
    </source>
</evidence>
<evidence type="ECO:0000313" key="12">
    <source>
        <dbReference type="Proteomes" id="UP000242850"/>
    </source>
</evidence>
<keyword evidence="4 11" id="KW-0808">Transferase</keyword>
<proteinExistence type="inferred from homology"/>
<evidence type="ECO:0000313" key="11">
    <source>
        <dbReference type="EMBL" id="SEF45550.1"/>
    </source>
</evidence>
<keyword evidence="12" id="KW-1185">Reference proteome</keyword>
<dbReference type="Proteomes" id="UP000242850">
    <property type="component" value="Unassembled WGS sequence"/>
</dbReference>
<dbReference type="InterPro" id="IPR001173">
    <property type="entry name" value="Glyco_trans_2-like"/>
</dbReference>
<dbReference type="GO" id="GO:0016757">
    <property type="term" value="F:glycosyltransferase activity"/>
    <property type="evidence" value="ECO:0007669"/>
    <property type="project" value="UniProtKB-KW"/>
</dbReference>
<comment type="cofactor">
    <cofactor evidence="1">
        <name>Mg(2+)</name>
        <dbReference type="ChEBI" id="CHEBI:18420"/>
    </cofactor>
</comment>
<evidence type="ECO:0000256" key="4">
    <source>
        <dbReference type="ARBA" id="ARBA00022679"/>
    </source>
</evidence>
<dbReference type="RefSeq" id="WP_103895290.1">
    <property type="nucleotide sequence ID" value="NZ_FNUK01000002.1"/>
</dbReference>
<dbReference type="Gene3D" id="3.90.550.10">
    <property type="entry name" value="Spore Coat Polysaccharide Biosynthesis Protein SpsA, Chain A"/>
    <property type="match status" value="1"/>
</dbReference>
<evidence type="ECO:0000259" key="10">
    <source>
        <dbReference type="Pfam" id="PF00535"/>
    </source>
</evidence>
<dbReference type="SUPFAM" id="SSF53448">
    <property type="entry name" value="Nucleotide-diphospho-sugar transferases"/>
    <property type="match status" value="1"/>
</dbReference>
<evidence type="ECO:0000256" key="5">
    <source>
        <dbReference type="ARBA" id="ARBA00022842"/>
    </source>
</evidence>
<dbReference type="InterPro" id="IPR050256">
    <property type="entry name" value="Glycosyltransferase_2"/>
</dbReference>
<keyword evidence="5" id="KW-0460">Magnesium</keyword>
<evidence type="ECO:0000256" key="9">
    <source>
        <dbReference type="ARBA" id="ARBA00048997"/>
    </source>
</evidence>
<sequence>MKATCVIPAYNEEKTIGKIIDVVKNINLIEKIIVVSDGSSDNTADIAKERGAHVIELEKNLGKGAAVKVGIENSESDVILLLDADLIGLKEKHVYDLLLPIFSDEADMTIGVFVNGRFATDLAQKIAPFLSGQRGVKKDILNKIDKIDITKYGIEIALTKYAKKYNYRVRNVELPDLTHIMKEEKLGFKEGFKARLRMYKDIIRCLRI</sequence>
<evidence type="ECO:0000256" key="3">
    <source>
        <dbReference type="ARBA" id="ARBA00022676"/>
    </source>
</evidence>
<comment type="catalytic activity">
    <reaction evidence="8">
        <text>(2R)-3-phosphoglycerate + UDP-alpha-D-glucose = (2R)-2-O-(alpha-D-glucopyranosyl)-3-phospho-glycerate + UDP + H(+)</text>
        <dbReference type="Rhea" id="RHEA:31319"/>
        <dbReference type="ChEBI" id="CHEBI:15378"/>
        <dbReference type="ChEBI" id="CHEBI:58223"/>
        <dbReference type="ChEBI" id="CHEBI:58272"/>
        <dbReference type="ChEBI" id="CHEBI:58885"/>
        <dbReference type="ChEBI" id="CHEBI:62600"/>
        <dbReference type="EC" id="2.4.1.266"/>
    </reaction>
    <physiologicalReaction direction="left-to-right" evidence="8">
        <dbReference type="Rhea" id="RHEA:31320"/>
    </physiologicalReaction>
</comment>
<comment type="catalytic activity">
    <reaction evidence="9">
        <text>an NDP-alpha-D-glucose + (2R)-3-phosphoglycerate = (2R)-2-O-(alpha-D-glucopyranosyl)-3-phospho-glycerate + a ribonucleoside 5'-diphosphate + H(+)</text>
        <dbReference type="Rhea" id="RHEA:47244"/>
        <dbReference type="ChEBI" id="CHEBI:15378"/>
        <dbReference type="ChEBI" id="CHEBI:57930"/>
        <dbReference type="ChEBI" id="CHEBI:58272"/>
        <dbReference type="ChEBI" id="CHEBI:62600"/>
        <dbReference type="ChEBI" id="CHEBI:76533"/>
        <dbReference type="EC" id="2.4.1.266"/>
    </reaction>
    <physiologicalReaction direction="left-to-right" evidence="9">
        <dbReference type="Rhea" id="RHEA:47245"/>
    </physiologicalReaction>
</comment>
<gene>
    <name evidence="11" type="ORF">SAMN05660865_00266</name>
</gene>
<organism evidence="11 12">
    <name type="scientific">Caloramator fervidus</name>
    <dbReference type="NCBI Taxonomy" id="29344"/>
    <lineage>
        <taxon>Bacteria</taxon>
        <taxon>Bacillati</taxon>
        <taxon>Bacillota</taxon>
        <taxon>Clostridia</taxon>
        <taxon>Eubacteriales</taxon>
        <taxon>Clostridiaceae</taxon>
        <taxon>Caloramator</taxon>
    </lineage>
</organism>
<dbReference type="InterPro" id="IPR029044">
    <property type="entry name" value="Nucleotide-diphossugar_trans"/>
</dbReference>
<reference evidence="12" key="1">
    <citation type="submission" date="2016-10" db="EMBL/GenBank/DDBJ databases">
        <authorList>
            <person name="Varghese N."/>
            <person name="Submissions S."/>
        </authorList>
    </citation>
    <scope>NUCLEOTIDE SEQUENCE [LARGE SCALE GENOMIC DNA]</scope>
    <source>
        <strain evidence="12">DSM 5463</strain>
    </source>
</reference>
<dbReference type="AlphaFoldDB" id="A0A1H5S506"/>
<protein>
    <recommendedName>
        <fullName evidence="7">Glucosyl-3-phosphoglycerate synthase</fullName>
        <ecNumber evidence="6">2.4.1.266</ecNumber>
    </recommendedName>
</protein>
<evidence type="ECO:0000256" key="8">
    <source>
        <dbReference type="ARBA" id="ARBA00048689"/>
    </source>
</evidence>
<dbReference type="EC" id="2.4.1.266" evidence="6"/>
<evidence type="ECO:0000256" key="2">
    <source>
        <dbReference type="ARBA" id="ARBA00006739"/>
    </source>
</evidence>
<name>A0A1H5S506_9CLOT</name>
<comment type="similarity">
    <text evidence="2">Belongs to the glycosyltransferase 2 family.</text>
</comment>
<evidence type="ECO:0000256" key="1">
    <source>
        <dbReference type="ARBA" id="ARBA00001946"/>
    </source>
</evidence>
<feature type="domain" description="Glycosyltransferase 2-like" evidence="10">
    <location>
        <begin position="5"/>
        <end position="125"/>
    </location>
</feature>
<evidence type="ECO:0000256" key="7">
    <source>
        <dbReference type="ARBA" id="ARBA00040894"/>
    </source>
</evidence>
<dbReference type="PANTHER" id="PTHR48090:SF10">
    <property type="entry name" value="GLUCOSYL-3-PHOSPHOGLYCERATE SYNTHASE"/>
    <property type="match status" value="1"/>
</dbReference>